<dbReference type="InterPro" id="IPR036188">
    <property type="entry name" value="FAD/NAD-bd_sf"/>
</dbReference>
<gene>
    <name evidence="2" type="ORF">LYSCAS_06460</name>
</gene>
<dbReference type="PANTHER" id="PTHR42923">
    <property type="entry name" value="PROTOPORPHYRINOGEN OXIDASE"/>
    <property type="match status" value="1"/>
</dbReference>
<dbReference type="InterPro" id="IPR050464">
    <property type="entry name" value="Zeta_carotene_desat/Oxidored"/>
</dbReference>
<feature type="domain" description="Amine oxidase" evidence="1">
    <location>
        <begin position="10"/>
        <end position="264"/>
    </location>
</feature>
<evidence type="ECO:0000313" key="3">
    <source>
        <dbReference type="Proteomes" id="UP000681317"/>
    </source>
</evidence>
<dbReference type="EMBL" id="AP024545">
    <property type="protein sequence ID" value="BCT91622.1"/>
    <property type="molecule type" value="Genomic_DNA"/>
</dbReference>
<dbReference type="SUPFAM" id="SSF51905">
    <property type="entry name" value="FAD/NAD(P)-binding domain"/>
    <property type="match status" value="1"/>
</dbReference>
<dbReference type="PANTHER" id="PTHR42923:SF17">
    <property type="entry name" value="AMINE OXIDASE DOMAIN-CONTAINING PROTEIN"/>
    <property type="match status" value="1"/>
</dbReference>
<dbReference type="Pfam" id="PF01593">
    <property type="entry name" value="Amino_oxidase"/>
    <property type="match status" value="1"/>
</dbReference>
<sequence>MRIAVIGSGISGLASAWLLSRRHAVTLFEADTRLGGHTHTHIVKVDGQAVAVDTGFIVHNRAHYPLLSRMFDALGVQTQPTTMGFSVSNARSGLEYNATSLDGLFCQRRNIASPRFLGMLRDLARFYRIAPALLDAGAGDPTLREFLAQHRFGQAFRDDHLVPMACALWSSPAATILEFPARHLVCFMHQHQMLQVSGRPEWRVVRGGSSQYIRALERDWRVDVRLGTPVRRVRRDVEGVEVQVDGGGERFEAVVMACHSDQALALLGDADATERAVLGAIPYQANDTVLHTDASLLPRHRKAWAAWNAHVPTDATGACTVSYWMNALQSLEVGTPLIVTLNRTTDIDPAKILARMSYTHPVFTRAAVAAQALRPTIQGRARTWYAGAYWGWGFHEDGMRSAVEVAELLGVRWCVEGIGTSMPDPVDAPSREAA</sequence>
<evidence type="ECO:0000313" key="2">
    <source>
        <dbReference type="EMBL" id="BCT91622.1"/>
    </source>
</evidence>
<keyword evidence="3" id="KW-1185">Reference proteome</keyword>
<dbReference type="Gene3D" id="3.50.50.60">
    <property type="entry name" value="FAD/NAD(P)-binding domain"/>
    <property type="match status" value="1"/>
</dbReference>
<proteinExistence type="predicted"/>
<dbReference type="Gene3D" id="3.30.70.1990">
    <property type="match status" value="1"/>
</dbReference>
<evidence type="ECO:0000259" key="1">
    <source>
        <dbReference type="Pfam" id="PF01593"/>
    </source>
</evidence>
<accession>A0ABM7Q306</accession>
<name>A0ABM7Q306_9GAMM</name>
<dbReference type="RefSeq" id="WP_213435643.1">
    <property type="nucleotide sequence ID" value="NZ_AP024545.1"/>
</dbReference>
<protein>
    <submittedName>
        <fullName evidence="2">Dehydrogenase</fullName>
    </submittedName>
</protein>
<reference evidence="2 3" key="1">
    <citation type="submission" date="2021-03" db="EMBL/GenBank/DDBJ databases">
        <title>Complete Genome Sequences of Two Lysobacter Strains Isolated from Sea Water (Lysobacter caseinilyticus) and Soil (Lysobacter helvus) in South Korea.</title>
        <authorList>
            <person name="Watanabe Y."/>
            <person name="Arakawa K."/>
        </authorList>
    </citation>
    <scope>NUCLEOTIDE SEQUENCE [LARGE SCALE GENOMIC DNA]</scope>
    <source>
        <strain evidence="2 3">KVB24</strain>
    </source>
</reference>
<dbReference type="InterPro" id="IPR002937">
    <property type="entry name" value="Amino_oxidase"/>
</dbReference>
<dbReference type="Gene3D" id="1.10.405.20">
    <property type="match status" value="1"/>
</dbReference>
<dbReference type="Proteomes" id="UP000681317">
    <property type="component" value="Chromosome"/>
</dbReference>
<organism evidence="2 3">
    <name type="scientific">Noviluteimonas caseinilytica</name>
    <dbReference type="NCBI Taxonomy" id="2675101"/>
    <lineage>
        <taxon>Bacteria</taxon>
        <taxon>Pseudomonadati</taxon>
        <taxon>Pseudomonadota</taxon>
        <taxon>Gammaproteobacteria</taxon>
        <taxon>Lysobacterales</taxon>
        <taxon>Lysobacteraceae</taxon>
        <taxon>Noviluteimonas</taxon>
    </lineage>
</organism>